<dbReference type="AlphaFoldDB" id="A0AAV1FRB3"/>
<accession>A0AAV1FRB3</accession>
<sequence>MKEKADKGKQVEKKRLRVYQKGKGREEETEAVTASPFTPLSNSGPCFLQNGENRGENGESSAPGTEESNRKLQHETV</sequence>
<protein>
    <submittedName>
        <fullName evidence="2">Uncharacterized protein</fullName>
    </submittedName>
</protein>
<dbReference type="Proteomes" id="UP001178508">
    <property type="component" value="Chromosome 9"/>
</dbReference>
<evidence type="ECO:0000313" key="2">
    <source>
        <dbReference type="EMBL" id="CAJ1063521.1"/>
    </source>
</evidence>
<gene>
    <name evidence="2" type="ORF">XNOV1_A011230</name>
</gene>
<feature type="region of interest" description="Disordered" evidence="1">
    <location>
        <begin position="1"/>
        <end position="77"/>
    </location>
</feature>
<evidence type="ECO:0000256" key="1">
    <source>
        <dbReference type="SAM" id="MobiDB-lite"/>
    </source>
</evidence>
<proteinExistence type="predicted"/>
<feature type="compositionally biased region" description="Basic and acidic residues" evidence="1">
    <location>
        <begin position="1"/>
        <end position="13"/>
    </location>
</feature>
<evidence type="ECO:0000313" key="3">
    <source>
        <dbReference type="Proteomes" id="UP001178508"/>
    </source>
</evidence>
<reference evidence="2" key="1">
    <citation type="submission" date="2023-08" db="EMBL/GenBank/DDBJ databases">
        <authorList>
            <person name="Alioto T."/>
            <person name="Alioto T."/>
            <person name="Gomez Garrido J."/>
        </authorList>
    </citation>
    <scope>NUCLEOTIDE SEQUENCE</scope>
</reference>
<dbReference type="EMBL" id="OY660872">
    <property type="protein sequence ID" value="CAJ1063521.1"/>
    <property type="molecule type" value="Genomic_DNA"/>
</dbReference>
<keyword evidence="3" id="KW-1185">Reference proteome</keyword>
<name>A0AAV1FRB3_XYRNO</name>
<feature type="compositionally biased region" description="Polar residues" evidence="1">
    <location>
        <begin position="35"/>
        <end position="44"/>
    </location>
</feature>
<feature type="compositionally biased region" description="Basic and acidic residues" evidence="1">
    <location>
        <begin position="67"/>
        <end position="77"/>
    </location>
</feature>
<organism evidence="2 3">
    <name type="scientific">Xyrichtys novacula</name>
    <name type="common">Pearly razorfish</name>
    <name type="synonym">Hemipteronotus novacula</name>
    <dbReference type="NCBI Taxonomy" id="13765"/>
    <lineage>
        <taxon>Eukaryota</taxon>
        <taxon>Metazoa</taxon>
        <taxon>Chordata</taxon>
        <taxon>Craniata</taxon>
        <taxon>Vertebrata</taxon>
        <taxon>Euteleostomi</taxon>
        <taxon>Actinopterygii</taxon>
        <taxon>Neopterygii</taxon>
        <taxon>Teleostei</taxon>
        <taxon>Neoteleostei</taxon>
        <taxon>Acanthomorphata</taxon>
        <taxon>Eupercaria</taxon>
        <taxon>Labriformes</taxon>
        <taxon>Labridae</taxon>
        <taxon>Xyrichtys</taxon>
    </lineage>
</organism>